<feature type="compositionally biased region" description="Polar residues" evidence="1">
    <location>
        <begin position="196"/>
        <end position="235"/>
    </location>
</feature>
<protein>
    <submittedName>
        <fullName evidence="2">Uncharacterized protein</fullName>
    </submittedName>
</protein>
<organism evidence="2 3">
    <name type="scientific">Zopfia rhizophila CBS 207.26</name>
    <dbReference type="NCBI Taxonomy" id="1314779"/>
    <lineage>
        <taxon>Eukaryota</taxon>
        <taxon>Fungi</taxon>
        <taxon>Dikarya</taxon>
        <taxon>Ascomycota</taxon>
        <taxon>Pezizomycotina</taxon>
        <taxon>Dothideomycetes</taxon>
        <taxon>Dothideomycetes incertae sedis</taxon>
        <taxon>Zopfiaceae</taxon>
        <taxon>Zopfia</taxon>
    </lineage>
</organism>
<dbReference type="AlphaFoldDB" id="A0A6A6EEQ9"/>
<feature type="compositionally biased region" description="Low complexity" evidence="1">
    <location>
        <begin position="252"/>
        <end position="263"/>
    </location>
</feature>
<dbReference type="EMBL" id="ML994622">
    <property type="protein sequence ID" value="KAF2189059.1"/>
    <property type="molecule type" value="Genomic_DNA"/>
</dbReference>
<feature type="compositionally biased region" description="Polar residues" evidence="1">
    <location>
        <begin position="178"/>
        <end position="188"/>
    </location>
</feature>
<feature type="region of interest" description="Disordered" evidence="1">
    <location>
        <begin position="163"/>
        <end position="282"/>
    </location>
</feature>
<sequence>MTPNLFLATQTLFSPHKWFKQQKSARPARKTEHWDDPVRGIYEYIPGRGWYLVATDKPKDEDAPEETPVETVKMTQPVQVKYSKVLKRNMLQPDYDMRKRYGKIKDSKGKFEEAGFFRLDDGVAWVHCWDEEGEFIPGPYKLWCIDQKSGNFRHMLKGDDPEYVHSRRNSYDRHSQDSRSTQYRSGPGSNREGPSIPSTRANSRANSLRGLTSAPTSAPTSKPASRANSRPTSPKSPGVPLSEATTLLNPIAAERAVAGRAGATSPGSGRLHPNSVAPANGE</sequence>
<evidence type="ECO:0000256" key="1">
    <source>
        <dbReference type="SAM" id="MobiDB-lite"/>
    </source>
</evidence>
<name>A0A6A6EEQ9_9PEZI</name>
<evidence type="ECO:0000313" key="3">
    <source>
        <dbReference type="Proteomes" id="UP000800200"/>
    </source>
</evidence>
<gene>
    <name evidence="2" type="ORF">K469DRAFT_565001</name>
</gene>
<feature type="compositionally biased region" description="Basic and acidic residues" evidence="1">
    <location>
        <begin position="163"/>
        <end position="177"/>
    </location>
</feature>
<reference evidence="2" key="1">
    <citation type="journal article" date="2020" name="Stud. Mycol.">
        <title>101 Dothideomycetes genomes: a test case for predicting lifestyles and emergence of pathogens.</title>
        <authorList>
            <person name="Haridas S."/>
            <person name="Albert R."/>
            <person name="Binder M."/>
            <person name="Bloem J."/>
            <person name="Labutti K."/>
            <person name="Salamov A."/>
            <person name="Andreopoulos B."/>
            <person name="Baker S."/>
            <person name="Barry K."/>
            <person name="Bills G."/>
            <person name="Bluhm B."/>
            <person name="Cannon C."/>
            <person name="Castanera R."/>
            <person name="Culley D."/>
            <person name="Daum C."/>
            <person name="Ezra D."/>
            <person name="Gonzalez J."/>
            <person name="Henrissat B."/>
            <person name="Kuo A."/>
            <person name="Liang C."/>
            <person name="Lipzen A."/>
            <person name="Lutzoni F."/>
            <person name="Magnuson J."/>
            <person name="Mondo S."/>
            <person name="Nolan M."/>
            <person name="Ohm R."/>
            <person name="Pangilinan J."/>
            <person name="Park H.-J."/>
            <person name="Ramirez L."/>
            <person name="Alfaro M."/>
            <person name="Sun H."/>
            <person name="Tritt A."/>
            <person name="Yoshinaga Y."/>
            <person name="Zwiers L.-H."/>
            <person name="Turgeon B."/>
            <person name="Goodwin S."/>
            <person name="Spatafora J."/>
            <person name="Crous P."/>
            <person name="Grigoriev I."/>
        </authorList>
    </citation>
    <scope>NUCLEOTIDE SEQUENCE</scope>
    <source>
        <strain evidence="2">CBS 207.26</strain>
    </source>
</reference>
<accession>A0A6A6EEQ9</accession>
<dbReference type="Proteomes" id="UP000800200">
    <property type="component" value="Unassembled WGS sequence"/>
</dbReference>
<proteinExistence type="predicted"/>
<evidence type="ECO:0000313" key="2">
    <source>
        <dbReference type="EMBL" id="KAF2189059.1"/>
    </source>
</evidence>
<keyword evidence="3" id="KW-1185">Reference proteome</keyword>
<dbReference type="OrthoDB" id="3880384at2759"/>